<evidence type="ECO:0000313" key="2">
    <source>
        <dbReference type="EMBL" id="GJT61234.1"/>
    </source>
</evidence>
<gene>
    <name evidence="2" type="ORF">Tco_1004767</name>
</gene>
<reference evidence="2" key="2">
    <citation type="submission" date="2022-01" db="EMBL/GenBank/DDBJ databases">
        <authorList>
            <person name="Yamashiro T."/>
            <person name="Shiraishi A."/>
            <person name="Satake H."/>
            <person name="Nakayama K."/>
        </authorList>
    </citation>
    <scope>NUCLEOTIDE SEQUENCE</scope>
</reference>
<protein>
    <submittedName>
        <fullName evidence="2">Uncharacterized protein</fullName>
    </submittedName>
</protein>
<reference evidence="2" key="1">
    <citation type="journal article" date="2022" name="Int. J. Mol. Sci.">
        <title>Draft Genome of Tanacetum Coccineum: Genomic Comparison of Closely Related Tanacetum-Family Plants.</title>
        <authorList>
            <person name="Yamashiro T."/>
            <person name="Shiraishi A."/>
            <person name="Nakayama K."/>
            <person name="Satake H."/>
        </authorList>
    </citation>
    <scope>NUCLEOTIDE SEQUENCE</scope>
</reference>
<accession>A0ABQ5FDY1</accession>
<dbReference type="EMBL" id="BQNB010017270">
    <property type="protein sequence ID" value="GJT61234.1"/>
    <property type="molecule type" value="Genomic_DNA"/>
</dbReference>
<keyword evidence="1" id="KW-0175">Coiled coil</keyword>
<evidence type="ECO:0000256" key="1">
    <source>
        <dbReference type="SAM" id="Coils"/>
    </source>
</evidence>
<dbReference type="Proteomes" id="UP001151760">
    <property type="component" value="Unassembled WGS sequence"/>
</dbReference>
<name>A0ABQ5FDY1_9ASTR</name>
<keyword evidence="3" id="KW-1185">Reference proteome</keyword>
<sequence length="119" mass="13953">MDRHPLVTELRYKADSSEWTDVLVFFCREAADEDREIATKLNRLREEMLVIREKRRNLADELRSIRGIVVVTKAAEFVSETVRKDNAQIEQLRGIESQMEVRALEKELHVQKIVGNIPY</sequence>
<feature type="coiled-coil region" evidence="1">
    <location>
        <begin position="27"/>
        <end position="61"/>
    </location>
</feature>
<proteinExistence type="predicted"/>
<evidence type="ECO:0000313" key="3">
    <source>
        <dbReference type="Proteomes" id="UP001151760"/>
    </source>
</evidence>
<organism evidence="2 3">
    <name type="scientific">Tanacetum coccineum</name>
    <dbReference type="NCBI Taxonomy" id="301880"/>
    <lineage>
        <taxon>Eukaryota</taxon>
        <taxon>Viridiplantae</taxon>
        <taxon>Streptophyta</taxon>
        <taxon>Embryophyta</taxon>
        <taxon>Tracheophyta</taxon>
        <taxon>Spermatophyta</taxon>
        <taxon>Magnoliopsida</taxon>
        <taxon>eudicotyledons</taxon>
        <taxon>Gunneridae</taxon>
        <taxon>Pentapetalae</taxon>
        <taxon>asterids</taxon>
        <taxon>campanulids</taxon>
        <taxon>Asterales</taxon>
        <taxon>Asteraceae</taxon>
        <taxon>Asteroideae</taxon>
        <taxon>Anthemideae</taxon>
        <taxon>Anthemidinae</taxon>
        <taxon>Tanacetum</taxon>
    </lineage>
</organism>
<comment type="caution">
    <text evidence="2">The sequence shown here is derived from an EMBL/GenBank/DDBJ whole genome shotgun (WGS) entry which is preliminary data.</text>
</comment>